<dbReference type="InterPro" id="IPR044643">
    <property type="entry name" value="TrpF_fam"/>
</dbReference>
<sequence>MKIKVCGMRDADNIRQLLALNPDYVGFIFYPPSLRYVGGDFPVEVSALVTGAKKVGVFVDADFADMREIIFHHKLDAVQLHGKETPGECWLHRSLGLTVIKAFAIDEQFDFSVLEPYVDAVDYFLFDTKTPQHGGSGVKFNWDILKNYNNAKPVFLSGGIGEDDVAAIRALTHLDIHAVDVNSRFEVSPGVKDVDKLKRFFDQIKQTSWDR</sequence>
<dbReference type="PANTHER" id="PTHR42894:SF1">
    <property type="entry name" value="N-(5'-PHOSPHORIBOSYL)ANTHRANILATE ISOMERASE"/>
    <property type="match status" value="1"/>
</dbReference>
<dbReference type="GO" id="GO:0000162">
    <property type="term" value="P:L-tryptophan biosynthetic process"/>
    <property type="evidence" value="ECO:0007669"/>
    <property type="project" value="UniProtKB-UniRule"/>
</dbReference>
<keyword evidence="8 9" id="KW-0413">Isomerase</keyword>
<dbReference type="CDD" id="cd00405">
    <property type="entry name" value="PRAI"/>
    <property type="match status" value="1"/>
</dbReference>
<keyword evidence="7 9" id="KW-0057">Aromatic amino acid biosynthesis</keyword>
<dbReference type="InterPro" id="IPR011060">
    <property type="entry name" value="RibuloseP-bd_barrel"/>
</dbReference>
<evidence type="ECO:0000256" key="6">
    <source>
        <dbReference type="ARBA" id="ARBA00022822"/>
    </source>
</evidence>
<dbReference type="Pfam" id="PF00697">
    <property type="entry name" value="PRAI"/>
    <property type="match status" value="1"/>
</dbReference>
<evidence type="ECO:0000256" key="1">
    <source>
        <dbReference type="ARBA" id="ARBA00001164"/>
    </source>
</evidence>
<proteinExistence type="inferred from homology"/>
<dbReference type="InterPro" id="IPR013785">
    <property type="entry name" value="Aldolase_TIM"/>
</dbReference>
<evidence type="ECO:0000256" key="9">
    <source>
        <dbReference type="HAMAP-Rule" id="MF_00135"/>
    </source>
</evidence>
<evidence type="ECO:0000313" key="12">
    <source>
        <dbReference type="Proteomes" id="UP000249239"/>
    </source>
</evidence>
<accession>A0A2W7Q6M7</accession>
<keyword evidence="6 9" id="KW-0822">Tryptophan biosynthesis</keyword>
<dbReference type="PANTHER" id="PTHR42894">
    <property type="entry name" value="N-(5'-PHOSPHORIBOSYL)ANTHRANILATE ISOMERASE"/>
    <property type="match status" value="1"/>
</dbReference>
<evidence type="ECO:0000256" key="5">
    <source>
        <dbReference type="ARBA" id="ARBA00022605"/>
    </source>
</evidence>
<dbReference type="InterPro" id="IPR001240">
    <property type="entry name" value="PRAI_dom"/>
</dbReference>
<gene>
    <name evidence="9" type="primary">trpF</name>
    <name evidence="11" type="ORF">LX69_01448</name>
</gene>
<dbReference type="EC" id="5.3.1.24" evidence="3 9"/>
<evidence type="ECO:0000256" key="8">
    <source>
        <dbReference type="ARBA" id="ARBA00023235"/>
    </source>
</evidence>
<dbReference type="GO" id="GO:0004640">
    <property type="term" value="F:phosphoribosylanthranilate isomerase activity"/>
    <property type="evidence" value="ECO:0007669"/>
    <property type="project" value="UniProtKB-UniRule"/>
</dbReference>
<organism evidence="11 12">
    <name type="scientific">Breznakibacter xylanolyticus</name>
    <dbReference type="NCBI Taxonomy" id="990"/>
    <lineage>
        <taxon>Bacteria</taxon>
        <taxon>Pseudomonadati</taxon>
        <taxon>Bacteroidota</taxon>
        <taxon>Bacteroidia</taxon>
        <taxon>Marinilabiliales</taxon>
        <taxon>Marinilabiliaceae</taxon>
        <taxon>Breznakibacter</taxon>
    </lineage>
</organism>
<evidence type="ECO:0000256" key="3">
    <source>
        <dbReference type="ARBA" id="ARBA00012572"/>
    </source>
</evidence>
<dbReference type="RefSeq" id="WP_111445127.1">
    <property type="nucleotide sequence ID" value="NZ_QKZK01000009.1"/>
</dbReference>
<evidence type="ECO:0000256" key="7">
    <source>
        <dbReference type="ARBA" id="ARBA00023141"/>
    </source>
</evidence>
<evidence type="ECO:0000256" key="2">
    <source>
        <dbReference type="ARBA" id="ARBA00004664"/>
    </source>
</evidence>
<reference evidence="11 12" key="1">
    <citation type="submission" date="2018-06" db="EMBL/GenBank/DDBJ databases">
        <title>Genomic Encyclopedia of Archaeal and Bacterial Type Strains, Phase II (KMG-II): from individual species to whole genera.</title>
        <authorList>
            <person name="Goeker M."/>
        </authorList>
    </citation>
    <scope>NUCLEOTIDE SEQUENCE [LARGE SCALE GENOMIC DNA]</scope>
    <source>
        <strain evidence="11 12">DSM 6779</strain>
    </source>
</reference>
<dbReference type="Gene3D" id="3.20.20.70">
    <property type="entry name" value="Aldolase class I"/>
    <property type="match status" value="1"/>
</dbReference>
<keyword evidence="12" id="KW-1185">Reference proteome</keyword>
<keyword evidence="5 9" id="KW-0028">Amino-acid biosynthesis</keyword>
<evidence type="ECO:0000259" key="10">
    <source>
        <dbReference type="Pfam" id="PF00697"/>
    </source>
</evidence>
<evidence type="ECO:0000256" key="4">
    <source>
        <dbReference type="ARBA" id="ARBA00022272"/>
    </source>
</evidence>
<dbReference type="EMBL" id="QKZK01000009">
    <property type="protein sequence ID" value="PZX17399.1"/>
    <property type="molecule type" value="Genomic_DNA"/>
</dbReference>
<dbReference type="Proteomes" id="UP000249239">
    <property type="component" value="Unassembled WGS sequence"/>
</dbReference>
<comment type="caution">
    <text evidence="11">The sequence shown here is derived from an EMBL/GenBank/DDBJ whole genome shotgun (WGS) entry which is preliminary data.</text>
</comment>
<name>A0A2W7Q6M7_9BACT</name>
<evidence type="ECO:0000313" key="11">
    <source>
        <dbReference type="EMBL" id="PZX17399.1"/>
    </source>
</evidence>
<protein>
    <recommendedName>
        <fullName evidence="4 9">N-(5'-phosphoribosyl)anthranilate isomerase</fullName>
        <shortName evidence="9">PRAI</shortName>
        <ecNumber evidence="3 9">5.3.1.24</ecNumber>
    </recommendedName>
</protein>
<comment type="similarity">
    <text evidence="9">Belongs to the TrpF family.</text>
</comment>
<comment type="pathway">
    <text evidence="2 9">Amino-acid biosynthesis; L-tryptophan biosynthesis; L-tryptophan from chorismate: step 3/5.</text>
</comment>
<feature type="domain" description="N-(5'phosphoribosyl) anthranilate isomerase (PRAI)" evidence="10">
    <location>
        <begin position="4"/>
        <end position="202"/>
    </location>
</feature>
<dbReference type="HAMAP" id="MF_00135">
    <property type="entry name" value="PRAI"/>
    <property type="match status" value="1"/>
</dbReference>
<comment type="catalytic activity">
    <reaction evidence="1 9">
        <text>N-(5-phospho-beta-D-ribosyl)anthranilate = 1-(2-carboxyphenylamino)-1-deoxy-D-ribulose 5-phosphate</text>
        <dbReference type="Rhea" id="RHEA:21540"/>
        <dbReference type="ChEBI" id="CHEBI:18277"/>
        <dbReference type="ChEBI" id="CHEBI:58613"/>
        <dbReference type="EC" id="5.3.1.24"/>
    </reaction>
</comment>
<dbReference type="OrthoDB" id="9786954at2"/>
<dbReference type="UniPathway" id="UPA00035">
    <property type="reaction ID" value="UER00042"/>
</dbReference>
<dbReference type="AlphaFoldDB" id="A0A2W7Q6M7"/>
<dbReference type="SUPFAM" id="SSF51366">
    <property type="entry name" value="Ribulose-phoshate binding barrel"/>
    <property type="match status" value="1"/>
</dbReference>